<dbReference type="Proteomes" id="UP000290289">
    <property type="component" value="Chromosome 8"/>
</dbReference>
<dbReference type="GO" id="GO:0015031">
    <property type="term" value="P:protein transport"/>
    <property type="evidence" value="ECO:0007669"/>
    <property type="project" value="UniProtKB-KW"/>
</dbReference>
<comment type="caution">
    <text evidence="4">The sequence shown here is derived from an EMBL/GenBank/DDBJ whole genome shotgun (WGS) entry which is preliminary data.</text>
</comment>
<name>A0A498JB28_MALDO</name>
<reference evidence="4 5" key="1">
    <citation type="submission" date="2018-10" db="EMBL/GenBank/DDBJ databases">
        <title>A high-quality apple genome assembly.</title>
        <authorList>
            <person name="Hu J."/>
        </authorList>
    </citation>
    <scope>NUCLEOTIDE SEQUENCE [LARGE SCALE GENOMIC DNA]</scope>
    <source>
        <strain evidence="5">cv. HFTH1</strain>
        <tissue evidence="4">Young leaf</tissue>
    </source>
</reference>
<evidence type="ECO:0000313" key="4">
    <source>
        <dbReference type="EMBL" id="RXH91987.1"/>
    </source>
</evidence>
<organism evidence="4 5">
    <name type="scientific">Malus domestica</name>
    <name type="common">Apple</name>
    <name type="synonym">Pyrus malus</name>
    <dbReference type="NCBI Taxonomy" id="3750"/>
    <lineage>
        <taxon>Eukaryota</taxon>
        <taxon>Viridiplantae</taxon>
        <taxon>Streptophyta</taxon>
        <taxon>Embryophyta</taxon>
        <taxon>Tracheophyta</taxon>
        <taxon>Spermatophyta</taxon>
        <taxon>Magnoliopsida</taxon>
        <taxon>eudicotyledons</taxon>
        <taxon>Gunneridae</taxon>
        <taxon>Pentapetalae</taxon>
        <taxon>rosids</taxon>
        <taxon>fabids</taxon>
        <taxon>Rosales</taxon>
        <taxon>Rosaceae</taxon>
        <taxon>Amygdaloideae</taxon>
        <taxon>Maleae</taxon>
        <taxon>Malus</taxon>
    </lineage>
</organism>
<feature type="domain" description="T-SNARE coiled-coil homology" evidence="3">
    <location>
        <begin position="118"/>
        <end position="160"/>
    </location>
</feature>
<dbReference type="CDD" id="cd15844">
    <property type="entry name" value="SNARE_syntaxin5"/>
    <property type="match status" value="1"/>
</dbReference>
<feature type="transmembrane region" description="Helical" evidence="2">
    <location>
        <begin position="26"/>
        <end position="55"/>
    </location>
</feature>
<evidence type="ECO:0000256" key="1">
    <source>
        <dbReference type="ARBA" id="ARBA00022927"/>
    </source>
</evidence>
<protein>
    <recommendedName>
        <fullName evidence="3">t-SNARE coiled-coil homology domain-containing protein</fullName>
    </recommendedName>
</protein>
<dbReference type="Pfam" id="PF05739">
    <property type="entry name" value="SNARE"/>
    <property type="match status" value="1"/>
</dbReference>
<evidence type="ECO:0000313" key="5">
    <source>
        <dbReference type="Proteomes" id="UP000290289"/>
    </source>
</evidence>
<dbReference type="EMBL" id="RDQH01000334">
    <property type="protein sequence ID" value="RXH91987.1"/>
    <property type="molecule type" value="Genomic_DNA"/>
</dbReference>
<keyword evidence="2" id="KW-0472">Membrane</keyword>
<feature type="transmembrane region" description="Helical" evidence="2">
    <location>
        <begin position="145"/>
        <end position="162"/>
    </location>
</feature>
<evidence type="ECO:0000259" key="3">
    <source>
        <dbReference type="Pfam" id="PF05739"/>
    </source>
</evidence>
<sequence>MSSHSTIVVDDLKNRLMSATKEFKEVLIMMLQILLFANVHWLPCQLLVLQVLLLLHGLNHPLHHRHSPRSKWIGRQQQRYELVLVQDSYIQSRAEALQNVEYTIHELSNIFNQLATLNMEDTLTNIEGTQGALLKYLNSISSNRWLMIKIFFVLIFFLMSFVERE</sequence>
<dbReference type="GO" id="GO:0016020">
    <property type="term" value="C:membrane"/>
    <property type="evidence" value="ECO:0007669"/>
    <property type="project" value="InterPro"/>
</dbReference>
<proteinExistence type="predicted"/>
<keyword evidence="5" id="KW-1185">Reference proteome</keyword>
<keyword evidence="1" id="KW-0813">Transport</keyword>
<keyword evidence="2" id="KW-0812">Transmembrane</keyword>
<dbReference type="GO" id="GO:0016192">
    <property type="term" value="P:vesicle-mediated transport"/>
    <property type="evidence" value="ECO:0007669"/>
    <property type="project" value="InterPro"/>
</dbReference>
<keyword evidence="1" id="KW-0653">Protein transport</keyword>
<dbReference type="Gene3D" id="1.20.58.70">
    <property type="match status" value="1"/>
</dbReference>
<gene>
    <name evidence="4" type="ORF">DVH24_021010</name>
</gene>
<dbReference type="STRING" id="3750.A0A498JB28"/>
<dbReference type="InterPro" id="IPR000727">
    <property type="entry name" value="T_SNARE_dom"/>
</dbReference>
<evidence type="ECO:0000256" key="2">
    <source>
        <dbReference type="SAM" id="Phobius"/>
    </source>
</evidence>
<dbReference type="InterPro" id="IPR010989">
    <property type="entry name" value="SNARE"/>
</dbReference>
<dbReference type="SUPFAM" id="SSF47661">
    <property type="entry name" value="t-snare proteins"/>
    <property type="match status" value="1"/>
</dbReference>
<keyword evidence="2" id="KW-1133">Transmembrane helix</keyword>
<dbReference type="AlphaFoldDB" id="A0A498JB28"/>
<accession>A0A498JB28</accession>